<proteinExistence type="predicted"/>
<keyword evidence="1" id="KW-0812">Transmembrane</keyword>
<organism evidence="3 4">
    <name type="scientific">Lutibacter oricola</name>
    <dbReference type="NCBI Taxonomy" id="762486"/>
    <lineage>
        <taxon>Bacteria</taxon>
        <taxon>Pseudomonadati</taxon>
        <taxon>Bacteroidota</taxon>
        <taxon>Flavobacteriia</taxon>
        <taxon>Flavobacteriales</taxon>
        <taxon>Flavobacteriaceae</taxon>
        <taxon>Lutibacter</taxon>
    </lineage>
</organism>
<feature type="domain" description="Acyltransferase 3" evidence="2">
    <location>
        <begin position="6"/>
        <end position="303"/>
    </location>
</feature>
<reference evidence="3 4" key="1">
    <citation type="submission" date="2016-10" db="EMBL/GenBank/DDBJ databases">
        <authorList>
            <person name="de Groot N.N."/>
        </authorList>
    </citation>
    <scope>NUCLEOTIDE SEQUENCE [LARGE SCALE GENOMIC DNA]</scope>
    <source>
        <strain evidence="3 4">DSM 24956</strain>
    </source>
</reference>
<evidence type="ECO:0000259" key="2">
    <source>
        <dbReference type="Pfam" id="PF01757"/>
    </source>
</evidence>
<evidence type="ECO:0000313" key="4">
    <source>
        <dbReference type="Proteomes" id="UP000199595"/>
    </source>
</evidence>
<keyword evidence="1" id="KW-1133">Transmembrane helix</keyword>
<dbReference type="InterPro" id="IPR052734">
    <property type="entry name" value="Nod_factor_acetyltransferase"/>
</dbReference>
<feature type="transmembrane region" description="Helical" evidence="1">
    <location>
        <begin position="198"/>
        <end position="216"/>
    </location>
</feature>
<gene>
    <name evidence="3" type="ORF">SAMN05444411_101132</name>
</gene>
<feature type="transmembrane region" description="Helical" evidence="1">
    <location>
        <begin position="31"/>
        <end position="49"/>
    </location>
</feature>
<feature type="transmembrane region" description="Helical" evidence="1">
    <location>
        <begin position="115"/>
        <end position="134"/>
    </location>
</feature>
<sequence length="333" mass="39244">MNKRIEWIDQVKGFGIFLVVYGHNFPITEKYIYSYHMPLFFLLAGIFHPSKQNYSHIIKRAKYLLLPYFLWAIMLYLFWFFIGRFYGDSKLYDLSPINNFIGVFYAQGGKEYMNWGIQMWFIPSIFLTFCFFYIIRFLKLLYLQLILLFSFILIGFLLPYLSEKSFVWSLDVSLVALIFYSLGFYSKNTLINLNKVKSWFALIIFGVLHISCYSFNGKVDMYNSIYRNEFIFILNGISGTLFYLFLFKNIPIFSFFSFLGKSTIPILALHLRVLTLIKAVLLVIFGITLFNFSELQKLVISIFQILMLVPIIFIINKYVPILNGKITSKTNNC</sequence>
<keyword evidence="4" id="KW-1185">Reference proteome</keyword>
<dbReference type="Proteomes" id="UP000199595">
    <property type="component" value="Unassembled WGS sequence"/>
</dbReference>
<protein>
    <submittedName>
        <fullName evidence="3">Fucose 4-O-acetylase</fullName>
    </submittedName>
</protein>
<feature type="transmembrane region" description="Helical" evidence="1">
    <location>
        <begin position="271"/>
        <end position="292"/>
    </location>
</feature>
<feature type="transmembrane region" description="Helical" evidence="1">
    <location>
        <begin position="166"/>
        <end position="186"/>
    </location>
</feature>
<dbReference type="InterPro" id="IPR002656">
    <property type="entry name" value="Acyl_transf_3_dom"/>
</dbReference>
<accession>A0A1H2R2G7</accession>
<dbReference type="AlphaFoldDB" id="A0A1H2R2G7"/>
<dbReference type="RefSeq" id="WP_175454720.1">
    <property type="nucleotide sequence ID" value="NZ_FNNJ01000001.1"/>
</dbReference>
<dbReference type="EMBL" id="FNNJ01000001">
    <property type="protein sequence ID" value="SDW13535.1"/>
    <property type="molecule type" value="Genomic_DNA"/>
</dbReference>
<feature type="transmembrane region" description="Helical" evidence="1">
    <location>
        <begin position="298"/>
        <end position="319"/>
    </location>
</feature>
<dbReference type="PANTHER" id="PTHR37312">
    <property type="entry name" value="MEMBRANE-BOUND ACYLTRANSFERASE YKRP-RELATED"/>
    <property type="match status" value="1"/>
</dbReference>
<dbReference type="Pfam" id="PF01757">
    <property type="entry name" value="Acyl_transf_3"/>
    <property type="match status" value="1"/>
</dbReference>
<feature type="transmembrane region" description="Helical" evidence="1">
    <location>
        <begin position="61"/>
        <end position="82"/>
    </location>
</feature>
<keyword evidence="1" id="KW-0472">Membrane</keyword>
<name>A0A1H2R2G7_9FLAO</name>
<feature type="transmembrane region" description="Helical" evidence="1">
    <location>
        <begin position="141"/>
        <end position="160"/>
    </location>
</feature>
<dbReference type="GO" id="GO:0016747">
    <property type="term" value="F:acyltransferase activity, transferring groups other than amino-acyl groups"/>
    <property type="evidence" value="ECO:0007669"/>
    <property type="project" value="InterPro"/>
</dbReference>
<dbReference type="PANTHER" id="PTHR37312:SF1">
    <property type="entry name" value="MEMBRANE-BOUND ACYLTRANSFERASE YKRP-RELATED"/>
    <property type="match status" value="1"/>
</dbReference>
<evidence type="ECO:0000313" key="3">
    <source>
        <dbReference type="EMBL" id="SDW13535.1"/>
    </source>
</evidence>
<evidence type="ECO:0000256" key="1">
    <source>
        <dbReference type="SAM" id="Phobius"/>
    </source>
</evidence>
<dbReference type="STRING" id="762486.SAMN05444411_101132"/>
<feature type="transmembrane region" description="Helical" evidence="1">
    <location>
        <begin position="236"/>
        <end position="259"/>
    </location>
</feature>